<name>C4GE76_9FIRM</name>
<organism evidence="2 3">
    <name type="scientific">Shuttleworthella satelles DSM 14600</name>
    <dbReference type="NCBI Taxonomy" id="626523"/>
    <lineage>
        <taxon>Bacteria</taxon>
        <taxon>Bacillati</taxon>
        <taxon>Bacillota</taxon>
        <taxon>Clostridia</taxon>
        <taxon>Lachnospirales</taxon>
        <taxon>Lachnospiraceae</taxon>
        <taxon>Shuttleworthella</taxon>
    </lineage>
</organism>
<feature type="transmembrane region" description="Helical" evidence="1">
    <location>
        <begin position="5"/>
        <end position="23"/>
    </location>
</feature>
<dbReference type="EMBL" id="ACIP02000007">
    <property type="protein sequence ID" value="EEP27328.1"/>
    <property type="molecule type" value="Genomic_DNA"/>
</dbReference>
<evidence type="ECO:0000256" key="1">
    <source>
        <dbReference type="SAM" id="Phobius"/>
    </source>
</evidence>
<accession>C4GE76</accession>
<keyword evidence="1" id="KW-1133">Transmembrane helix</keyword>
<dbReference type="eggNOG" id="ENOG5032RJB">
    <property type="taxonomic scope" value="Bacteria"/>
</dbReference>
<evidence type="ECO:0008006" key="4">
    <source>
        <dbReference type="Google" id="ProtNLM"/>
    </source>
</evidence>
<evidence type="ECO:0000313" key="3">
    <source>
        <dbReference type="Proteomes" id="UP000003494"/>
    </source>
</evidence>
<dbReference type="AlphaFoldDB" id="C4GE76"/>
<protein>
    <recommendedName>
        <fullName evidence="4">DUF304 domain-containing protein</fullName>
    </recommendedName>
</protein>
<gene>
    <name evidence="2" type="ORF">GCWU000342_02022</name>
</gene>
<comment type="caution">
    <text evidence="2">The sequence shown here is derived from an EMBL/GenBank/DDBJ whole genome shotgun (WGS) entry which is preliminary data.</text>
</comment>
<proteinExistence type="predicted"/>
<keyword evidence="3" id="KW-1185">Reference proteome</keyword>
<reference evidence="2" key="1">
    <citation type="submission" date="2009-04" db="EMBL/GenBank/DDBJ databases">
        <authorList>
            <person name="Weinstock G."/>
            <person name="Sodergren E."/>
            <person name="Clifton S."/>
            <person name="Fulton L."/>
            <person name="Fulton B."/>
            <person name="Courtney L."/>
            <person name="Fronick C."/>
            <person name="Harrison M."/>
            <person name="Strong C."/>
            <person name="Farmer C."/>
            <person name="Delahaunty K."/>
            <person name="Markovic C."/>
            <person name="Hall O."/>
            <person name="Minx P."/>
            <person name="Tomlinson C."/>
            <person name="Mitreva M."/>
            <person name="Nelson J."/>
            <person name="Hou S."/>
            <person name="Wollam A."/>
            <person name="Pepin K.H."/>
            <person name="Johnson M."/>
            <person name="Bhonagiri V."/>
            <person name="Nash W.E."/>
            <person name="Warren W."/>
            <person name="Chinwalla A."/>
            <person name="Mardis E.R."/>
            <person name="Wilson R.K."/>
        </authorList>
    </citation>
    <scope>NUCLEOTIDE SEQUENCE [LARGE SCALE GENOMIC DNA]</scope>
    <source>
        <strain evidence="2">DSM 14600</strain>
    </source>
</reference>
<dbReference type="Proteomes" id="UP000003494">
    <property type="component" value="Unassembled WGS sequence"/>
</dbReference>
<sequence length="153" mass="17209">MIMGLGLPVIVGMPALITYLILFYTRGNMFSEHRLSGLIAFLPGLVVTCFLMKRMRNHLVKDYVVELVGADIKIWENGRQIVSGPILHCRMNAVRDRVIRIDIFSDVGQISFRARPEEYRTINGFLSFNPFGTSSSSDMETLLSLGVKIRSAV</sequence>
<evidence type="ECO:0000313" key="2">
    <source>
        <dbReference type="EMBL" id="EEP27328.1"/>
    </source>
</evidence>
<keyword evidence="1" id="KW-0472">Membrane</keyword>
<keyword evidence="1" id="KW-0812">Transmembrane</keyword>
<dbReference type="HOGENOM" id="CLU_127083_0_0_9"/>
<feature type="transmembrane region" description="Helical" evidence="1">
    <location>
        <begin position="35"/>
        <end position="52"/>
    </location>
</feature>
<dbReference type="STRING" id="626523.GCWU000342_02022"/>